<dbReference type="InterPro" id="IPR029058">
    <property type="entry name" value="AB_hydrolase_fold"/>
</dbReference>
<dbReference type="InterPro" id="IPR002018">
    <property type="entry name" value="CarbesteraseB"/>
</dbReference>
<dbReference type="OrthoDB" id="10259133at2759"/>
<dbReference type="InterPro" id="IPR019819">
    <property type="entry name" value="Carboxylesterase_B_CS"/>
</dbReference>
<dbReference type="PANTHER" id="PTHR43918:SF4">
    <property type="entry name" value="CARBOXYLIC ESTER HYDROLASE"/>
    <property type="match status" value="1"/>
</dbReference>
<dbReference type="PANTHER" id="PTHR43918">
    <property type="entry name" value="ACETYLCHOLINESTERASE"/>
    <property type="match status" value="1"/>
</dbReference>
<evidence type="ECO:0000256" key="2">
    <source>
        <dbReference type="ARBA" id="ARBA00022801"/>
    </source>
</evidence>
<evidence type="ECO:0000313" key="5">
    <source>
        <dbReference type="EMBL" id="KAF2650540.1"/>
    </source>
</evidence>
<dbReference type="SUPFAM" id="SSF53474">
    <property type="entry name" value="alpha/beta-Hydrolases"/>
    <property type="match status" value="1"/>
</dbReference>
<keyword evidence="3" id="KW-0732">Signal</keyword>
<keyword evidence="6" id="KW-1185">Reference proteome</keyword>
<protein>
    <submittedName>
        <fullName evidence="5">Carboxylesterase family protein-like protein</fullName>
    </submittedName>
</protein>
<sequence>MVYLLSALSFAILVVATPVHSAGAPTAAIRNGTYQGVRSYEYDQDFFLGMAYAQPPLRNLRFRQARSLNTTWTGTREATSYSPLCVGYGLDQTFYTQSEDCLTINVIRPVGYENQTLPVGVWIHGGGYVNGGGGDQRYNQSFIVDQSVKIGRPFIGVSFNYRLHGWGFLGSRELASEGLTNIGYHDQRLALHWVQENIGAFNGDASKVTIWGESAGAASVGLHLTAYGGRDDGLFRAAIMQSGNPIFYSAQKNSSQYQNVFDQLVGRSGCNNTLDKVDCLRQLPFERLNATMGALYLEYGGLNPSIDNDIIRGYGSVQLSRGEFVKVPIITGANSDEGASFSAQGINDTSAFRATLSSISVPNQDKILALYPDSLAQNVVASLGDQRPALPYGSQFRRSATYQGDYVFIAARRQTAATWAAHGLSAYAYRFNAIPHGVPPEIGAGHFKEIGYVFRNFLGVGNRPDIKPFEGMPEGHFELSRLMSSSWASFIHDLDPNGWNGRPRDVEAWPKYDGGNPLDFVFDANVTSHAEGDSWRKEGIDWINQNAARVYSR</sequence>
<feature type="signal peptide" evidence="3">
    <location>
        <begin position="1"/>
        <end position="16"/>
    </location>
</feature>
<dbReference type="Gene3D" id="3.40.50.1820">
    <property type="entry name" value="alpha/beta hydrolase"/>
    <property type="match status" value="1"/>
</dbReference>
<dbReference type="Proteomes" id="UP000799324">
    <property type="component" value="Unassembled WGS sequence"/>
</dbReference>
<name>A0A6A6SSB4_9PLEO</name>
<organism evidence="5 6">
    <name type="scientific">Lophiostoma macrostomum CBS 122681</name>
    <dbReference type="NCBI Taxonomy" id="1314788"/>
    <lineage>
        <taxon>Eukaryota</taxon>
        <taxon>Fungi</taxon>
        <taxon>Dikarya</taxon>
        <taxon>Ascomycota</taxon>
        <taxon>Pezizomycotina</taxon>
        <taxon>Dothideomycetes</taxon>
        <taxon>Pleosporomycetidae</taxon>
        <taxon>Pleosporales</taxon>
        <taxon>Lophiostomataceae</taxon>
        <taxon>Lophiostoma</taxon>
    </lineage>
</organism>
<dbReference type="Pfam" id="PF00135">
    <property type="entry name" value="COesterase"/>
    <property type="match status" value="1"/>
</dbReference>
<evidence type="ECO:0000256" key="3">
    <source>
        <dbReference type="SAM" id="SignalP"/>
    </source>
</evidence>
<dbReference type="EMBL" id="MU004451">
    <property type="protein sequence ID" value="KAF2650540.1"/>
    <property type="molecule type" value="Genomic_DNA"/>
</dbReference>
<keyword evidence="2" id="KW-0378">Hydrolase</keyword>
<proteinExistence type="inferred from homology"/>
<dbReference type="AlphaFoldDB" id="A0A6A6SSB4"/>
<feature type="domain" description="Carboxylesterase type B" evidence="4">
    <location>
        <begin position="28"/>
        <end position="514"/>
    </location>
</feature>
<evidence type="ECO:0000256" key="1">
    <source>
        <dbReference type="ARBA" id="ARBA00005964"/>
    </source>
</evidence>
<dbReference type="PROSITE" id="PS00941">
    <property type="entry name" value="CARBOXYLESTERASE_B_2"/>
    <property type="match status" value="1"/>
</dbReference>
<evidence type="ECO:0000313" key="6">
    <source>
        <dbReference type="Proteomes" id="UP000799324"/>
    </source>
</evidence>
<comment type="similarity">
    <text evidence="1">Belongs to the type-B carboxylesterase/lipase family.</text>
</comment>
<reference evidence="5" key="1">
    <citation type="journal article" date="2020" name="Stud. Mycol.">
        <title>101 Dothideomycetes genomes: a test case for predicting lifestyles and emergence of pathogens.</title>
        <authorList>
            <person name="Haridas S."/>
            <person name="Albert R."/>
            <person name="Binder M."/>
            <person name="Bloem J."/>
            <person name="Labutti K."/>
            <person name="Salamov A."/>
            <person name="Andreopoulos B."/>
            <person name="Baker S."/>
            <person name="Barry K."/>
            <person name="Bills G."/>
            <person name="Bluhm B."/>
            <person name="Cannon C."/>
            <person name="Castanera R."/>
            <person name="Culley D."/>
            <person name="Daum C."/>
            <person name="Ezra D."/>
            <person name="Gonzalez J."/>
            <person name="Henrissat B."/>
            <person name="Kuo A."/>
            <person name="Liang C."/>
            <person name="Lipzen A."/>
            <person name="Lutzoni F."/>
            <person name="Magnuson J."/>
            <person name="Mondo S."/>
            <person name="Nolan M."/>
            <person name="Ohm R."/>
            <person name="Pangilinan J."/>
            <person name="Park H.-J."/>
            <person name="Ramirez L."/>
            <person name="Alfaro M."/>
            <person name="Sun H."/>
            <person name="Tritt A."/>
            <person name="Yoshinaga Y."/>
            <person name="Zwiers L.-H."/>
            <person name="Turgeon B."/>
            <person name="Goodwin S."/>
            <person name="Spatafora J."/>
            <person name="Crous P."/>
            <person name="Grigoriev I."/>
        </authorList>
    </citation>
    <scope>NUCLEOTIDE SEQUENCE</scope>
    <source>
        <strain evidence="5">CBS 122681</strain>
    </source>
</reference>
<evidence type="ECO:0000259" key="4">
    <source>
        <dbReference type="Pfam" id="PF00135"/>
    </source>
</evidence>
<gene>
    <name evidence="5" type="ORF">K491DRAFT_770957</name>
</gene>
<dbReference type="InterPro" id="IPR050654">
    <property type="entry name" value="AChE-related_enzymes"/>
</dbReference>
<dbReference type="GO" id="GO:0052689">
    <property type="term" value="F:carboxylic ester hydrolase activity"/>
    <property type="evidence" value="ECO:0007669"/>
    <property type="project" value="TreeGrafter"/>
</dbReference>
<accession>A0A6A6SSB4</accession>
<feature type="chain" id="PRO_5025513891" evidence="3">
    <location>
        <begin position="17"/>
        <end position="553"/>
    </location>
</feature>